<feature type="transmembrane region" description="Helical" evidence="5">
    <location>
        <begin position="96"/>
        <end position="114"/>
    </location>
</feature>
<dbReference type="PANTHER" id="PTHR43701:SF5">
    <property type="entry name" value="MEMBRANE TRANSPORTER PROTEIN-RELATED"/>
    <property type="match status" value="1"/>
</dbReference>
<dbReference type="GO" id="GO:0005886">
    <property type="term" value="C:plasma membrane"/>
    <property type="evidence" value="ECO:0007669"/>
    <property type="project" value="UniProtKB-SubCell"/>
</dbReference>
<evidence type="ECO:0000256" key="4">
    <source>
        <dbReference type="ARBA" id="ARBA00023136"/>
    </source>
</evidence>
<keyword evidence="7" id="KW-1185">Reference proteome</keyword>
<reference evidence="6 7" key="1">
    <citation type="submission" date="2019-04" db="EMBL/GenBank/DDBJ databases">
        <title>Pedobacter sp. AR-3-17 sp. nov., isolated from Arctic soil.</title>
        <authorList>
            <person name="Dahal R.H."/>
            <person name="Kim D.-U."/>
        </authorList>
    </citation>
    <scope>NUCLEOTIDE SEQUENCE [LARGE SCALE GENOMIC DNA]</scope>
    <source>
        <strain evidence="6 7">AR-3-17</strain>
    </source>
</reference>
<evidence type="ECO:0000256" key="1">
    <source>
        <dbReference type="ARBA" id="ARBA00004141"/>
    </source>
</evidence>
<dbReference type="EMBL" id="SWBP01000003">
    <property type="protein sequence ID" value="TKB97596.1"/>
    <property type="molecule type" value="Genomic_DNA"/>
</dbReference>
<gene>
    <name evidence="6" type="ORF">FA046_09500</name>
</gene>
<organism evidence="6 7">
    <name type="scientific">Pedobacter cryophilus</name>
    <dbReference type="NCBI Taxonomy" id="2571271"/>
    <lineage>
        <taxon>Bacteria</taxon>
        <taxon>Pseudomonadati</taxon>
        <taxon>Bacteroidota</taxon>
        <taxon>Sphingobacteriia</taxon>
        <taxon>Sphingobacteriales</taxon>
        <taxon>Sphingobacteriaceae</taxon>
        <taxon>Pedobacter</taxon>
    </lineage>
</organism>
<evidence type="ECO:0000256" key="5">
    <source>
        <dbReference type="RuleBase" id="RU363041"/>
    </source>
</evidence>
<dbReference type="OrthoDB" id="560496at2"/>
<dbReference type="Proteomes" id="UP000308181">
    <property type="component" value="Unassembled WGS sequence"/>
</dbReference>
<feature type="transmembrane region" description="Helical" evidence="5">
    <location>
        <begin position="168"/>
        <end position="187"/>
    </location>
</feature>
<keyword evidence="3 5" id="KW-1133">Transmembrane helix</keyword>
<keyword evidence="4 5" id="KW-0472">Membrane</keyword>
<evidence type="ECO:0000313" key="6">
    <source>
        <dbReference type="EMBL" id="TKB97596.1"/>
    </source>
</evidence>
<dbReference type="InterPro" id="IPR002781">
    <property type="entry name" value="TM_pro_TauE-like"/>
</dbReference>
<keyword evidence="5" id="KW-1003">Cell membrane</keyword>
<dbReference type="InterPro" id="IPR051598">
    <property type="entry name" value="TSUP/Inactive_protease-like"/>
</dbReference>
<feature type="transmembrane region" description="Helical" evidence="5">
    <location>
        <begin position="126"/>
        <end position="148"/>
    </location>
</feature>
<sequence length="243" mass="26353">MYVDLLIALSLFILGFLYASVGHGGASGYLAIFSLSGIASFVYKPLVLLLNIIVSFFAFIQFKKAGYFKWKLIWPFLITSIPFAFLGAKFPIKGEIYNVLLGIALVFPILRLLQISPAEKQETKEINFVGALITGAFLGFAAGLLNIGGGIFLSPALILMGWANAKESAAASAFFILCNSIAGLISIKSQSFFVSEYAYLWFFAATLGGLAGAYFGSNLYKQKTVRYVLASVMSIACAKLLFF</sequence>
<comment type="similarity">
    <text evidence="5">Belongs to the 4-toluene sulfonate uptake permease (TSUP) (TC 2.A.102) family.</text>
</comment>
<name>A0A4U1BX68_9SPHI</name>
<keyword evidence="2 5" id="KW-0812">Transmembrane</keyword>
<evidence type="ECO:0000256" key="2">
    <source>
        <dbReference type="ARBA" id="ARBA00022692"/>
    </source>
</evidence>
<dbReference type="AlphaFoldDB" id="A0A4U1BX68"/>
<dbReference type="PANTHER" id="PTHR43701">
    <property type="entry name" value="MEMBRANE TRANSPORTER PROTEIN MJ0441-RELATED"/>
    <property type="match status" value="1"/>
</dbReference>
<dbReference type="Pfam" id="PF01925">
    <property type="entry name" value="TauE"/>
    <property type="match status" value="1"/>
</dbReference>
<feature type="transmembrane region" description="Helical" evidence="5">
    <location>
        <begin position="72"/>
        <end position="90"/>
    </location>
</feature>
<comment type="subcellular location">
    <subcellularLocation>
        <location evidence="5">Cell membrane</location>
        <topology evidence="5">Multi-pass membrane protein</topology>
    </subcellularLocation>
    <subcellularLocation>
        <location evidence="1">Membrane</location>
        <topology evidence="1">Multi-pass membrane protein</topology>
    </subcellularLocation>
</comment>
<feature type="transmembrane region" description="Helical" evidence="5">
    <location>
        <begin position="199"/>
        <end position="219"/>
    </location>
</feature>
<proteinExistence type="inferred from homology"/>
<feature type="transmembrane region" description="Helical" evidence="5">
    <location>
        <begin position="40"/>
        <end position="60"/>
    </location>
</feature>
<accession>A0A4U1BX68</accession>
<evidence type="ECO:0000313" key="7">
    <source>
        <dbReference type="Proteomes" id="UP000308181"/>
    </source>
</evidence>
<evidence type="ECO:0000256" key="3">
    <source>
        <dbReference type="ARBA" id="ARBA00022989"/>
    </source>
</evidence>
<protein>
    <recommendedName>
        <fullName evidence="5">Probable membrane transporter protein</fullName>
    </recommendedName>
</protein>
<dbReference type="RefSeq" id="WP_136826171.1">
    <property type="nucleotide sequence ID" value="NZ_SWBP01000003.1"/>
</dbReference>
<comment type="caution">
    <text evidence="6">The sequence shown here is derived from an EMBL/GenBank/DDBJ whole genome shotgun (WGS) entry which is preliminary data.</text>
</comment>